<reference evidence="2" key="1">
    <citation type="submission" date="2020-12" db="EMBL/GenBank/DDBJ databases">
        <authorList>
            <consortium name="Molecular Ecology Group"/>
        </authorList>
    </citation>
    <scope>NUCLEOTIDE SEQUENCE</scope>
    <source>
        <strain evidence="2">TBG_1078</strain>
    </source>
</reference>
<evidence type="ECO:0000313" key="3">
    <source>
        <dbReference type="Proteomes" id="UP000645828"/>
    </source>
</evidence>
<evidence type="ECO:0000256" key="1">
    <source>
        <dbReference type="SAM" id="SignalP"/>
    </source>
</evidence>
<dbReference type="Proteomes" id="UP000645828">
    <property type="component" value="Unassembled WGS sequence"/>
</dbReference>
<dbReference type="AlphaFoldDB" id="A0A811Y7D1"/>
<keyword evidence="1" id="KW-0732">Signal</keyword>
<feature type="signal peptide" evidence="1">
    <location>
        <begin position="1"/>
        <end position="21"/>
    </location>
</feature>
<sequence>MGPALMPLLTHAGVILGLAFSYQQTDTQTLANPAAPPWRPQWCQQDLLLYHKDGGSRSASAATACTAHLMWHHRLSLAWAFRQ</sequence>
<keyword evidence="3" id="KW-1185">Reference proteome</keyword>
<accession>A0A811Y7D1</accession>
<comment type="caution">
    <text evidence="2">The sequence shown here is derived from an EMBL/GenBank/DDBJ whole genome shotgun (WGS) entry which is preliminary data.</text>
</comment>
<gene>
    <name evidence="2" type="ORF">NYPRO_LOCUS4241</name>
</gene>
<organism evidence="2 3">
    <name type="scientific">Nyctereutes procyonoides</name>
    <name type="common">Raccoon dog</name>
    <name type="synonym">Canis procyonoides</name>
    <dbReference type="NCBI Taxonomy" id="34880"/>
    <lineage>
        <taxon>Eukaryota</taxon>
        <taxon>Metazoa</taxon>
        <taxon>Chordata</taxon>
        <taxon>Craniata</taxon>
        <taxon>Vertebrata</taxon>
        <taxon>Euteleostomi</taxon>
        <taxon>Mammalia</taxon>
        <taxon>Eutheria</taxon>
        <taxon>Laurasiatheria</taxon>
        <taxon>Carnivora</taxon>
        <taxon>Caniformia</taxon>
        <taxon>Canidae</taxon>
        <taxon>Nyctereutes</taxon>
    </lineage>
</organism>
<dbReference type="EMBL" id="CAJHUB010000663">
    <property type="protein sequence ID" value="CAD7671446.1"/>
    <property type="molecule type" value="Genomic_DNA"/>
</dbReference>
<evidence type="ECO:0000313" key="2">
    <source>
        <dbReference type="EMBL" id="CAD7671446.1"/>
    </source>
</evidence>
<protein>
    <submittedName>
        <fullName evidence="2">(raccoon dog) hypothetical protein</fullName>
    </submittedName>
</protein>
<name>A0A811Y7D1_NYCPR</name>
<proteinExistence type="predicted"/>
<feature type="chain" id="PRO_5033014691" evidence="1">
    <location>
        <begin position="22"/>
        <end position="83"/>
    </location>
</feature>